<feature type="compositionally biased region" description="Basic and acidic residues" evidence="2">
    <location>
        <begin position="127"/>
        <end position="141"/>
    </location>
</feature>
<dbReference type="AlphaFoldDB" id="A0A0D2EX66"/>
<accession>A0A0D2EX66</accession>
<evidence type="ECO:0000256" key="2">
    <source>
        <dbReference type="SAM" id="MobiDB-lite"/>
    </source>
</evidence>
<dbReference type="EMBL" id="KN847317">
    <property type="protein sequence ID" value="KIW60338.1"/>
    <property type="molecule type" value="Genomic_DNA"/>
</dbReference>
<dbReference type="HOGENOM" id="CLU_038592_0_0_1"/>
<evidence type="ECO:0000313" key="4">
    <source>
        <dbReference type="Proteomes" id="UP000054342"/>
    </source>
</evidence>
<protein>
    <submittedName>
        <fullName evidence="3">Uncharacterized protein</fullName>
    </submittedName>
</protein>
<feature type="region of interest" description="Disordered" evidence="2">
    <location>
        <begin position="102"/>
        <end position="156"/>
    </location>
</feature>
<dbReference type="STRING" id="348802.A0A0D2EX66"/>
<dbReference type="GeneID" id="25322473"/>
<name>A0A0D2EX66_9EURO</name>
<proteinExistence type="predicted"/>
<sequence>MSPYPQADFDTGVNNLPCRSQIAFASLVVRLKPAHLSIEEHLQYLRSAIFEERSPSLAVGVDFNPLVYWEQVCRNSEQQRIDLLDEVARLKEEVEVLRREPAPVSPTWRGTLGKRKRGDPTAQNSAERPEITSEDIVHAISDDDPGSDNGRKNSDGAARQDLLRGLFSLQHTLRLRKTNKKALMAAIQTVAMTLCRDLQPANKDNASGSTQEEIWSAEELESIVKETYPPILHGLELLRPDTDEEGQVVFHAVPDVVMLFESILGRLHNFAQYDVARRGGGVTLQPRARGCEADLDRTGPLNDTEEESSCKIITKTLIRMVLLLDLSRDAHCEVLEGILCALLDHIGSLLSLLVFSDSSGRAEGVIGILPPKGLVDAADEDLESAVESAKMEGPYLIYILRKATEFLQSNTKFMSKRGLLFFSRRNATGDRDLQQYIEETLQNTLLRGVFGDDDDTFHNSLRRSERNVEPDLKKLMQEITPDASSSEWFIGQLWEHLGWSILSGRRAR</sequence>
<dbReference type="OrthoDB" id="202825at2759"/>
<dbReference type="Proteomes" id="UP000054342">
    <property type="component" value="Unassembled WGS sequence"/>
</dbReference>
<keyword evidence="4" id="KW-1185">Reference proteome</keyword>
<organism evidence="3 4">
    <name type="scientific">Exophiala xenobiotica</name>
    <dbReference type="NCBI Taxonomy" id="348802"/>
    <lineage>
        <taxon>Eukaryota</taxon>
        <taxon>Fungi</taxon>
        <taxon>Dikarya</taxon>
        <taxon>Ascomycota</taxon>
        <taxon>Pezizomycotina</taxon>
        <taxon>Eurotiomycetes</taxon>
        <taxon>Chaetothyriomycetidae</taxon>
        <taxon>Chaetothyriales</taxon>
        <taxon>Herpotrichiellaceae</taxon>
        <taxon>Exophiala</taxon>
    </lineage>
</organism>
<gene>
    <name evidence="3" type="ORF">PV05_00565</name>
</gene>
<dbReference type="RefSeq" id="XP_013320922.1">
    <property type="nucleotide sequence ID" value="XM_013465468.1"/>
</dbReference>
<evidence type="ECO:0000256" key="1">
    <source>
        <dbReference type="SAM" id="Coils"/>
    </source>
</evidence>
<reference evidence="3 4" key="1">
    <citation type="submission" date="2015-01" db="EMBL/GenBank/DDBJ databases">
        <title>The Genome Sequence of Exophiala xenobiotica CBS118157.</title>
        <authorList>
            <consortium name="The Broad Institute Genomics Platform"/>
            <person name="Cuomo C."/>
            <person name="de Hoog S."/>
            <person name="Gorbushina A."/>
            <person name="Stielow B."/>
            <person name="Teixiera M."/>
            <person name="Abouelleil A."/>
            <person name="Chapman S.B."/>
            <person name="Priest M."/>
            <person name="Young S.K."/>
            <person name="Wortman J."/>
            <person name="Nusbaum C."/>
            <person name="Birren B."/>
        </authorList>
    </citation>
    <scope>NUCLEOTIDE SEQUENCE [LARGE SCALE GENOMIC DNA]</scope>
    <source>
        <strain evidence="3 4">CBS 118157</strain>
    </source>
</reference>
<keyword evidence="1" id="KW-0175">Coiled coil</keyword>
<feature type="coiled-coil region" evidence="1">
    <location>
        <begin position="73"/>
        <end position="100"/>
    </location>
</feature>
<evidence type="ECO:0000313" key="3">
    <source>
        <dbReference type="EMBL" id="KIW60338.1"/>
    </source>
</evidence>